<evidence type="ECO:0000256" key="5">
    <source>
        <dbReference type="ARBA" id="ARBA00024029"/>
    </source>
</evidence>
<dbReference type="InterPro" id="IPR003785">
    <property type="entry name" value="Creatininase/forma_Hydrolase"/>
</dbReference>
<evidence type="ECO:0000256" key="2">
    <source>
        <dbReference type="ARBA" id="ARBA00022723"/>
    </source>
</evidence>
<keyword evidence="7" id="KW-1185">Reference proteome</keyword>
<dbReference type="Pfam" id="PF02633">
    <property type="entry name" value="Creatininase"/>
    <property type="match status" value="2"/>
</dbReference>
<dbReference type="GO" id="GO:0009231">
    <property type="term" value="P:riboflavin biosynthetic process"/>
    <property type="evidence" value="ECO:0007669"/>
    <property type="project" value="TreeGrafter"/>
</dbReference>
<protein>
    <submittedName>
        <fullName evidence="6">Creatinine amidohydrolase</fullName>
    </submittedName>
</protein>
<comment type="similarity">
    <text evidence="5">Belongs to the creatininase superfamily.</text>
</comment>
<reference evidence="6" key="1">
    <citation type="journal article" date="2020" name="Int. J. Syst. Evol. Microbiol.">
        <title>Aquipluma nitroreducens gen. nov. sp. nov., a novel facultatively anaerobic bacterium isolated from a freshwater lake.</title>
        <authorList>
            <person name="Watanabe M."/>
            <person name="Kojima H."/>
            <person name="Fukui M."/>
        </authorList>
    </citation>
    <scope>NUCLEOTIDE SEQUENCE</scope>
    <source>
        <strain evidence="6">MeG22</strain>
    </source>
</reference>
<sequence length="251" mass="28488">MDQPEKQKVLYSELTPGEFKIRLAAAPIAYLPLGTLEWHGEHMPLGADGIQPFEFFQELAAEVGGIVLPALFLGPDKYEEIDGVYYYGKDLGNHPDLAEQQYDRQILTGSAYWIPDVLYIALIGNLLKQLQRQGFKILVAHGHGPSTRQVIKYTAKWEAEFGIQIFHLWGSENDDWNGFMSDHGAMLETSVVMKYRPDLVHMENLTDDPEVWPVGIRGYDPRIYASAERGEEIVKIQKDRIVSKLKTALNQ</sequence>
<dbReference type="InterPro" id="IPR024087">
    <property type="entry name" value="Creatininase-like_sf"/>
</dbReference>
<name>A0A5K7SF26_9BACT</name>
<evidence type="ECO:0000256" key="1">
    <source>
        <dbReference type="ARBA" id="ARBA00001947"/>
    </source>
</evidence>
<keyword evidence="4" id="KW-0862">Zinc</keyword>
<evidence type="ECO:0000256" key="4">
    <source>
        <dbReference type="ARBA" id="ARBA00022833"/>
    </source>
</evidence>
<dbReference type="AlphaFoldDB" id="A0A5K7SF26"/>
<keyword evidence="2" id="KW-0479">Metal-binding</keyword>
<dbReference type="SUPFAM" id="SSF102215">
    <property type="entry name" value="Creatininase"/>
    <property type="match status" value="2"/>
</dbReference>
<dbReference type="GO" id="GO:0046872">
    <property type="term" value="F:metal ion binding"/>
    <property type="evidence" value="ECO:0007669"/>
    <property type="project" value="UniProtKB-KW"/>
</dbReference>
<evidence type="ECO:0000313" key="6">
    <source>
        <dbReference type="EMBL" id="BBE20232.1"/>
    </source>
</evidence>
<keyword evidence="3" id="KW-0378">Hydrolase</keyword>
<dbReference type="PANTHER" id="PTHR35005:SF1">
    <property type="entry name" value="2-AMINO-5-FORMYLAMINO-6-RIBOSYLAMINOPYRIMIDIN-4(3H)-ONE 5'-MONOPHOSPHATE DEFORMYLASE"/>
    <property type="match status" value="1"/>
</dbReference>
<accession>A0A5K7SF26</accession>
<evidence type="ECO:0000256" key="3">
    <source>
        <dbReference type="ARBA" id="ARBA00022801"/>
    </source>
</evidence>
<organism evidence="6 7">
    <name type="scientific">Aquipluma nitroreducens</name>
    <dbReference type="NCBI Taxonomy" id="2010828"/>
    <lineage>
        <taxon>Bacteria</taxon>
        <taxon>Pseudomonadati</taxon>
        <taxon>Bacteroidota</taxon>
        <taxon>Bacteroidia</taxon>
        <taxon>Marinilabiliales</taxon>
        <taxon>Prolixibacteraceae</taxon>
        <taxon>Aquipluma</taxon>
    </lineage>
</organism>
<dbReference type="RefSeq" id="WP_318348400.1">
    <property type="nucleotide sequence ID" value="NZ_AP018694.1"/>
</dbReference>
<dbReference type="GO" id="GO:0016811">
    <property type="term" value="F:hydrolase activity, acting on carbon-nitrogen (but not peptide) bonds, in linear amides"/>
    <property type="evidence" value="ECO:0007669"/>
    <property type="project" value="TreeGrafter"/>
</dbReference>
<proteinExistence type="inferred from homology"/>
<dbReference type="Proteomes" id="UP001193389">
    <property type="component" value="Chromosome"/>
</dbReference>
<dbReference type="Gene3D" id="3.40.50.10310">
    <property type="entry name" value="Creatininase"/>
    <property type="match status" value="1"/>
</dbReference>
<dbReference type="EMBL" id="AP018694">
    <property type="protein sequence ID" value="BBE20232.1"/>
    <property type="molecule type" value="Genomic_DNA"/>
</dbReference>
<dbReference type="KEGG" id="anf:AQPE_4423"/>
<dbReference type="PANTHER" id="PTHR35005">
    <property type="entry name" value="3-DEHYDRO-SCYLLO-INOSOSE HYDROLASE"/>
    <property type="match status" value="1"/>
</dbReference>
<comment type="cofactor">
    <cofactor evidence="1">
        <name>Zn(2+)</name>
        <dbReference type="ChEBI" id="CHEBI:29105"/>
    </cofactor>
</comment>
<evidence type="ECO:0000313" key="7">
    <source>
        <dbReference type="Proteomes" id="UP001193389"/>
    </source>
</evidence>
<gene>
    <name evidence="6" type="ORF">AQPE_4423</name>
</gene>